<reference evidence="8" key="2">
    <citation type="journal article" date="2021" name="PeerJ">
        <title>Extensive microbial diversity within the chicken gut microbiome revealed by metagenomics and culture.</title>
        <authorList>
            <person name="Gilroy R."/>
            <person name="Ravi A."/>
            <person name="Getino M."/>
            <person name="Pursley I."/>
            <person name="Horton D.L."/>
            <person name="Alikhan N.F."/>
            <person name="Baker D."/>
            <person name="Gharbi K."/>
            <person name="Hall N."/>
            <person name="Watson M."/>
            <person name="Adriaenssens E.M."/>
            <person name="Foster-Nyarko E."/>
            <person name="Jarju S."/>
            <person name="Secka A."/>
            <person name="Antonio M."/>
            <person name="Oren A."/>
            <person name="Chaudhuri R.R."/>
            <person name="La Ragione R."/>
            <person name="Hildebrand F."/>
            <person name="Pallen M.J."/>
        </authorList>
    </citation>
    <scope>NUCLEOTIDE SEQUENCE</scope>
    <source>
        <strain evidence="8">ChiGjej1B1-22543</strain>
    </source>
</reference>
<dbReference type="GO" id="GO:0003735">
    <property type="term" value="F:structural constituent of ribosome"/>
    <property type="evidence" value="ECO:0007669"/>
    <property type="project" value="InterPro"/>
</dbReference>
<sequence>MSSLSSLQNAAGARTDSFRKGRGRGTGNGKTAGKGTKGQGAHSHTKKNGYEGGQTPIARRLPKFGFRKSHKNRRIVYVAVNLDKLNAFKDGSTVNAAALREKNIIKKEFDGVKILGKGSLSKKLVVEAKAFSASAKKAIEEKGGEAKVIE</sequence>
<dbReference type="InterPro" id="IPR036227">
    <property type="entry name" value="Ribosomal_uL15/eL18_sf"/>
</dbReference>
<dbReference type="SUPFAM" id="SSF52080">
    <property type="entry name" value="Ribosomal proteins L15p and L18e"/>
    <property type="match status" value="1"/>
</dbReference>
<evidence type="ECO:0000256" key="2">
    <source>
        <dbReference type="ARBA" id="ARBA00022980"/>
    </source>
</evidence>
<dbReference type="InterPro" id="IPR001196">
    <property type="entry name" value="Ribosomal_uL15_CS"/>
</dbReference>
<feature type="compositionally biased region" description="Gly residues" evidence="6">
    <location>
        <begin position="24"/>
        <end position="38"/>
    </location>
</feature>
<dbReference type="HAMAP" id="MF_01341">
    <property type="entry name" value="Ribosomal_uL15"/>
    <property type="match status" value="1"/>
</dbReference>
<comment type="caution">
    <text evidence="8">The sequence shown here is derived from an EMBL/GenBank/DDBJ whole genome shotgun (WGS) entry which is preliminary data.</text>
</comment>
<evidence type="ECO:0000256" key="4">
    <source>
        <dbReference type="HAMAP-Rule" id="MF_01341"/>
    </source>
</evidence>
<feature type="region of interest" description="Disordered" evidence="6">
    <location>
        <begin position="1"/>
        <end position="65"/>
    </location>
</feature>
<dbReference type="NCBIfam" id="TIGR01071">
    <property type="entry name" value="rplO_bact"/>
    <property type="match status" value="1"/>
</dbReference>
<feature type="domain" description="Large ribosomal subunit protein uL15/eL18" evidence="7">
    <location>
        <begin position="80"/>
        <end position="146"/>
    </location>
</feature>
<dbReference type="GO" id="GO:0006412">
    <property type="term" value="P:translation"/>
    <property type="evidence" value="ECO:0007669"/>
    <property type="project" value="UniProtKB-UniRule"/>
</dbReference>
<dbReference type="InterPro" id="IPR005749">
    <property type="entry name" value="Ribosomal_uL15_bac-type"/>
</dbReference>
<keyword evidence="2 4" id="KW-0689">Ribosomal protein</keyword>
<dbReference type="InterPro" id="IPR030878">
    <property type="entry name" value="Ribosomal_uL15"/>
</dbReference>
<evidence type="ECO:0000256" key="5">
    <source>
        <dbReference type="RuleBase" id="RU003888"/>
    </source>
</evidence>
<dbReference type="Pfam" id="PF00828">
    <property type="entry name" value="Ribosomal_L27A"/>
    <property type="match status" value="1"/>
</dbReference>
<evidence type="ECO:0000313" key="8">
    <source>
        <dbReference type="EMBL" id="HIU45043.1"/>
    </source>
</evidence>
<comment type="function">
    <text evidence="4">Binds to the 23S rRNA.</text>
</comment>
<comment type="subunit">
    <text evidence="4">Part of the 50S ribosomal subunit.</text>
</comment>
<dbReference type="PANTHER" id="PTHR12934">
    <property type="entry name" value="50S RIBOSOMAL PROTEIN L15"/>
    <property type="match status" value="1"/>
</dbReference>
<evidence type="ECO:0000256" key="3">
    <source>
        <dbReference type="ARBA" id="ARBA00023274"/>
    </source>
</evidence>
<dbReference type="Gene3D" id="3.100.10.10">
    <property type="match status" value="1"/>
</dbReference>
<name>A0A9D1LND5_9FIRM</name>
<keyword evidence="3 4" id="KW-0687">Ribonucleoprotein</keyword>
<evidence type="ECO:0000256" key="1">
    <source>
        <dbReference type="ARBA" id="ARBA00007320"/>
    </source>
</evidence>
<dbReference type="AlphaFoldDB" id="A0A9D1LND5"/>
<evidence type="ECO:0000256" key="6">
    <source>
        <dbReference type="SAM" id="MobiDB-lite"/>
    </source>
</evidence>
<keyword evidence="4" id="KW-0694">RNA-binding</keyword>
<comment type="similarity">
    <text evidence="1 4 5">Belongs to the universal ribosomal protein uL15 family.</text>
</comment>
<dbReference type="GO" id="GO:0019843">
    <property type="term" value="F:rRNA binding"/>
    <property type="evidence" value="ECO:0007669"/>
    <property type="project" value="UniProtKB-UniRule"/>
</dbReference>
<evidence type="ECO:0000259" key="7">
    <source>
        <dbReference type="Pfam" id="PF00828"/>
    </source>
</evidence>
<protein>
    <recommendedName>
        <fullName evidence="4">Large ribosomal subunit protein uL15</fullName>
    </recommendedName>
</protein>
<dbReference type="PANTHER" id="PTHR12934:SF11">
    <property type="entry name" value="LARGE RIBOSOMAL SUBUNIT PROTEIN UL15M"/>
    <property type="match status" value="1"/>
</dbReference>
<dbReference type="PROSITE" id="PS00475">
    <property type="entry name" value="RIBOSOMAL_L15"/>
    <property type="match status" value="1"/>
</dbReference>
<organism evidence="8 9">
    <name type="scientific">Candidatus Alloenteromonas pullicola</name>
    <dbReference type="NCBI Taxonomy" id="2840784"/>
    <lineage>
        <taxon>Bacteria</taxon>
        <taxon>Bacillati</taxon>
        <taxon>Bacillota</taxon>
        <taxon>Bacillota incertae sedis</taxon>
        <taxon>Candidatus Alloenteromonas</taxon>
    </lineage>
</organism>
<dbReference type="EMBL" id="DVMV01000014">
    <property type="protein sequence ID" value="HIU45043.1"/>
    <property type="molecule type" value="Genomic_DNA"/>
</dbReference>
<dbReference type="InterPro" id="IPR021131">
    <property type="entry name" value="Ribosomal_uL15/eL18"/>
</dbReference>
<dbReference type="GO" id="GO:0022625">
    <property type="term" value="C:cytosolic large ribosomal subunit"/>
    <property type="evidence" value="ECO:0007669"/>
    <property type="project" value="TreeGrafter"/>
</dbReference>
<proteinExistence type="inferred from homology"/>
<keyword evidence="4" id="KW-0699">rRNA-binding</keyword>
<evidence type="ECO:0000313" key="9">
    <source>
        <dbReference type="Proteomes" id="UP000824070"/>
    </source>
</evidence>
<reference evidence="8" key="1">
    <citation type="submission" date="2020-10" db="EMBL/GenBank/DDBJ databases">
        <authorList>
            <person name="Gilroy R."/>
        </authorList>
    </citation>
    <scope>NUCLEOTIDE SEQUENCE</scope>
    <source>
        <strain evidence="8">ChiGjej1B1-22543</strain>
    </source>
</reference>
<dbReference type="Proteomes" id="UP000824070">
    <property type="component" value="Unassembled WGS sequence"/>
</dbReference>
<gene>
    <name evidence="4 8" type="primary">rplO</name>
    <name evidence="8" type="ORF">IAC52_01960</name>
</gene>
<accession>A0A9D1LND5</accession>